<sequence>MHKPPGDGRAVRTKTYLHNGLPMKLTAALLLTLGLTQACYAHNAGEYGVTSFNGAWAGTTADNKLHHEVCSAVSWCRNRAWRDATPEVLKAAQKCEADTKLAIERLQPGALVAPCSAYTSPKKARAATPADYEQKLDAMRETITKLIETQNVGVFAFQEIRSEEVIKNMLGKYADRFETCAAPHPEFQTVGFAWKRSLTGKPGKCVTNQELAVKEDPANAASHAVRPGVALELLVNGKAITFMNVHLKASCANLLKRGNWAARTLDDPDPACRVFNRQVPVLERWIESVARTSPNFVLMGDFNRRIDEEAQAAVPASEVRADHTLPSSENVADASGYVQTKYLWQEISDGSPVLHQVPLREADSACKGFTGLDHIVISDALLAQQKKPPTSVKTPVFEHPGQLIDTSDHCPRTMMLER</sequence>
<keyword evidence="2" id="KW-1185">Reference proteome</keyword>
<evidence type="ECO:0000313" key="1">
    <source>
        <dbReference type="EMBL" id="PWF39128.1"/>
    </source>
</evidence>
<dbReference type="Gene3D" id="3.60.10.10">
    <property type="entry name" value="Endonuclease/exonuclease/phosphatase"/>
    <property type="match status" value="1"/>
</dbReference>
<reference evidence="1 2" key="1">
    <citation type="submission" date="2018-04" db="EMBL/GenBank/DDBJ databases">
        <title>Massilia violaceinigra sp. nov., a novel purple-pigmented bacterium isolated from Tianshan glacier, Xinjiang, China.</title>
        <authorList>
            <person name="Wang H."/>
        </authorList>
    </citation>
    <scope>NUCLEOTIDE SEQUENCE [LARGE SCALE GENOMIC DNA]</scope>
    <source>
        <strain evidence="1 2">B448-2</strain>
    </source>
</reference>
<dbReference type="SUPFAM" id="SSF56219">
    <property type="entry name" value="DNase I-like"/>
    <property type="match status" value="1"/>
</dbReference>
<accession>A0A2U2H935</accession>
<protein>
    <recommendedName>
        <fullName evidence="3">Endonuclease/exonuclease/phosphatase domain-containing protein</fullName>
    </recommendedName>
</protein>
<organism evidence="1 2">
    <name type="scientific">Massilia glaciei</name>
    <dbReference type="NCBI Taxonomy" id="1524097"/>
    <lineage>
        <taxon>Bacteria</taxon>
        <taxon>Pseudomonadati</taxon>
        <taxon>Pseudomonadota</taxon>
        <taxon>Betaproteobacteria</taxon>
        <taxon>Burkholderiales</taxon>
        <taxon>Oxalobacteraceae</taxon>
        <taxon>Telluria group</taxon>
        <taxon>Massilia</taxon>
    </lineage>
</organism>
<dbReference type="Proteomes" id="UP000241421">
    <property type="component" value="Unassembled WGS sequence"/>
</dbReference>
<evidence type="ECO:0000313" key="2">
    <source>
        <dbReference type="Proteomes" id="UP000241421"/>
    </source>
</evidence>
<dbReference type="AlphaFoldDB" id="A0A2U2H935"/>
<evidence type="ECO:0008006" key="3">
    <source>
        <dbReference type="Google" id="ProtNLM"/>
    </source>
</evidence>
<dbReference type="EMBL" id="PXWF02000342">
    <property type="protein sequence ID" value="PWF39128.1"/>
    <property type="molecule type" value="Genomic_DNA"/>
</dbReference>
<dbReference type="OrthoDB" id="395856at2"/>
<proteinExistence type="predicted"/>
<comment type="caution">
    <text evidence="1">The sequence shown here is derived from an EMBL/GenBank/DDBJ whole genome shotgun (WGS) entry which is preliminary data.</text>
</comment>
<name>A0A2U2H935_9BURK</name>
<dbReference type="InterPro" id="IPR036691">
    <property type="entry name" value="Endo/exonu/phosph_ase_sf"/>
</dbReference>
<gene>
    <name evidence="1" type="ORF">C7C56_027235</name>
</gene>